<sequence>MADRRKLPILSGINSKNFESEERKLTQQLFGTIHFQNEEDHIEPEIVEKEEYVETAEKKPLKRKPVWIDEDDLDIK</sequence>
<proteinExistence type="predicted"/>
<protein>
    <submittedName>
        <fullName evidence="1">Uncharacterized protein</fullName>
    </submittedName>
</protein>
<keyword evidence="2" id="KW-1185">Reference proteome</keyword>
<gene>
    <name evidence="1" type="ORF">QYM36_006560</name>
</gene>
<organism evidence="1 2">
    <name type="scientific">Artemia franciscana</name>
    <name type="common">Brine shrimp</name>
    <name type="synonym">Artemia sanfranciscana</name>
    <dbReference type="NCBI Taxonomy" id="6661"/>
    <lineage>
        <taxon>Eukaryota</taxon>
        <taxon>Metazoa</taxon>
        <taxon>Ecdysozoa</taxon>
        <taxon>Arthropoda</taxon>
        <taxon>Crustacea</taxon>
        <taxon>Branchiopoda</taxon>
        <taxon>Anostraca</taxon>
        <taxon>Artemiidae</taxon>
        <taxon>Artemia</taxon>
    </lineage>
</organism>
<dbReference type="AlphaFoldDB" id="A0AA88HXS8"/>
<name>A0AA88HXS8_ARTSF</name>
<dbReference type="Proteomes" id="UP001187531">
    <property type="component" value="Unassembled WGS sequence"/>
</dbReference>
<evidence type="ECO:0000313" key="1">
    <source>
        <dbReference type="EMBL" id="KAK2717800.1"/>
    </source>
</evidence>
<dbReference type="EMBL" id="JAVRJZ010000010">
    <property type="protein sequence ID" value="KAK2717800.1"/>
    <property type="molecule type" value="Genomic_DNA"/>
</dbReference>
<accession>A0AA88HXS8</accession>
<evidence type="ECO:0000313" key="2">
    <source>
        <dbReference type="Proteomes" id="UP001187531"/>
    </source>
</evidence>
<reference evidence="1" key="1">
    <citation type="submission" date="2023-07" db="EMBL/GenBank/DDBJ databases">
        <title>Chromosome-level genome assembly of Artemia franciscana.</title>
        <authorList>
            <person name="Jo E."/>
        </authorList>
    </citation>
    <scope>NUCLEOTIDE SEQUENCE</scope>
    <source>
        <tissue evidence="1">Whole body</tissue>
    </source>
</reference>
<comment type="caution">
    <text evidence="1">The sequence shown here is derived from an EMBL/GenBank/DDBJ whole genome shotgun (WGS) entry which is preliminary data.</text>
</comment>